<dbReference type="Proteomes" id="UP000827721">
    <property type="component" value="Unassembled WGS sequence"/>
</dbReference>
<organism evidence="3 4">
    <name type="scientific">Xanthoceras sorbifolium</name>
    <dbReference type="NCBI Taxonomy" id="99658"/>
    <lineage>
        <taxon>Eukaryota</taxon>
        <taxon>Viridiplantae</taxon>
        <taxon>Streptophyta</taxon>
        <taxon>Embryophyta</taxon>
        <taxon>Tracheophyta</taxon>
        <taxon>Spermatophyta</taxon>
        <taxon>Magnoliopsida</taxon>
        <taxon>eudicotyledons</taxon>
        <taxon>Gunneridae</taxon>
        <taxon>Pentapetalae</taxon>
        <taxon>rosids</taxon>
        <taxon>malvids</taxon>
        <taxon>Sapindales</taxon>
        <taxon>Sapindaceae</taxon>
        <taxon>Xanthoceroideae</taxon>
        <taxon>Xanthoceras</taxon>
    </lineage>
</organism>
<reference evidence="3 4" key="1">
    <citation type="submission" date="2021-02" db="EMBL/GenBank/DDBJ databases">
        <title>Plant Genome Project.</title>
        <authorList>
            <person name="Zhang R.-G."/>
        </authorList>
    </citation>
    <scope>NUCLEOTIDE SEQUENCE [LARGE SCALE GENOMIC DNA]</scope>
    <source>
        <tissue evidence="3">Leaves</tissue>
    </source>
</reference>
<evidence type="ECO:0000313" key="3">
    <source>
        <dbReference type="EMBL" id="KAH7568962.1"/>
    </source>
</evidence>
<feature type="region of interest" description="Disordered" evidence="2">
    <location>
        <begin position="332"/>
        <end position="354"/>
    </location>
</feature>
<gene>
    <name evidence="3" type="ORF">JRO89_XS06G0080800</name>
</gene>
<feature type="region of interest" description="Disordered" evidence="2">
    <location>
        <begin position="251"/>
        <end position="274"/>
    </location>
</feature>
<evidence type="ECO:0000256" key="1">
    <source>
        <dbReference type="ARBA" id="ARBA00009431"/>
    </source>
</evidence>
<name>A0ABQ8HXK4_9ROSI</name>
<comment type="similarity">
    <text evidence="1">Belongs to the peptidase S10 family.</text>
</comment>
<dbReference type="Pfam" id="PF14223">
    <property type="entry name" value="Retrotran_gag_2"/>
    <property type="match status" value="1"/>
</dbReference>
<dbReference type="EMBL" id="JAFEMO010000006">
    <property type="protein sequence ID" value="KAH7568962.1"/>
    <property type="molecule type" value="Genomic_DNA"/>
</dbReference>
<dbReference type="Pfam" id="PF00450">
    <property type="entry name" value="Peptidase_S10"/>
    <property type="match status" value="1"/>
</dbReference>
<feature type="region of interest" description="Disordered" evidence="2">
    <location>
        <begin position="407"/>
        <end position="446"/>
    </location>
</feature>
<sequence>MSSLPSNTLDTVGTLTIPSVSNFSAVETFSPFGGKLSHSSVIKLDRNNYLLWKSIIFPVIHGYKLDGYLLGTKPCPLEFLPATTTDNYPSLNPAYEDWVVHDQLLLGWLLSSMSESILAKVVELTTSYKVWTKLETVFANQSMANASNYWQQLQRTAKGSMSIDEYLTKMKSLADQMEVAGQPIQDSELITIVLAGLDREYDSMVSLITHQKTVIGWSEVEVILMTQESCIEQLNATNQITVNVATNHTSTNGKPCDHGTNFNNRGRSGANPRGRRRYQDLIKTIITRLQDSSRMSFFHHSKVFVILNNCIPYQQPLHLPLMLPCCPLSPAAAAPPDPHDPAAAPPPSLSHDHATTAAPLFFDHGPAGSFDSTPVPAISPLPKPASMSHILPPAAVSALPQHATISPECSQSVHSSSSAPAPASLSLAPTPANSSTLVPSSPSKHVPPSSSSVALVSGWYQEYAGLTFATFRGAGHAAPCFKPSESLALFSAFLSGQSLPQHFTQHKYNLHFTHEAMEECKSTDASRELI</sequence>
<evidence type="ECO:0000313" key="4">
    <source>
        <dbReference type="Proteomes" id="UP000827721"/>
    </source>
</evidence>
<protein>
    <recommendedName>
        <fullName evidence="5">Retrotransposon Copia-like N-terminal domain-containing protein</fullName>
    </recommendedName>
</protein>
<proteinExistence type="inferred from homology"/>
<evidence type="ECO:0000256" key="2">
    <source>
        <dbReference type="SAM" id="MobiDB-lite"/>
    </source>
</evidence>
<comment type="caution">
    <text evidence="3">The sequence shown here is derived from an EMBL/GenBank/DDBJ whole genome shotgun (WGS) entry which is preliminary data.</text>
</comment>
<dbReference type="InterPro" id="IPR029058">
    <property type="entry name" value="AB_hydrolase_fold"/>
</dbReference>
<evidence type="ECO:0008006" key="5">
    <source>
        <dbReference type="Google" id="ProtNLM"/>
    </source>
</evidence>
<accession>A0ABQ8HXK4</accession>
<dbReference type="PANTHER" id="PTHR47481">
    <property type="match status" value="1"/>
</dbReference>
<dbReference type="Gene3D" id="3.40.50.12670">
    <property type="match status" value="1"/>
</dbReference>
<dbReference type="SUPFAM" id="SSF53474">
    <property type="entry name" value="alpha/beta-Hydrolases"/>
    <property type="match status" value="1"/>
</dbReference>
<dbReference type="PANTHER" id="PTHR47481:SF31">
    <property type="entry name" value="OS01G0873500 PROTEIN"/>
    <property type="match status" value="1"/>
</dbReference>
<dbReference type="InterPro" id="IPR001563">
    <property type="entry name" value="Peptidase_S10"/>
</dbReference>
<keyword evidence="4" id="KW-1185">Reference proteome</keyword>